<proteinExistence type="predicted"/>
<protein>
    <submittedName>
        <fullName evidence="1">Uncharacterized protein</fullName>
    </submittedName>
</protein>
<gene>
    <name evidence="1" type="ORF">RJT34_12127</name>
</gene>
<name>A0AAN9PK69_CLITE</name>
<dbReference type="Proteomes" id="UP001359559">
    <property type="component" value="Unassembled WGS sequence"/>
</dbReference>
<evidence type="ECO:0000313" key="1">
    <source>
        <dbReference type="EMBL" id="KAK7301266.1"/>
    </source>
</evidence>
<evidence type="ECO:0000313" key="2">
    <source>
        <dbReference type="Proteomes" id="UP001359559"/>
    </source>
</evidence>
<accession>A0AAN9PK69</accession>
<comment type="caution">
    <text evidence="1">The sequence shown here is derived from an EMBL/GenBank/DDBJ whole genome shotgun (WGS) entry which is preliminary data.</text>
</comment>
<sequence>MVCMRSVGRRDSSIYIPHPGSTSNILQVFNLFKPILTFDIHKVSNVTQELVLSIAGYDGPRFNFFLFSTFWTPWFYE</sequence>
<dbReference type="EMBL" id="JAYKXN010000003">
    <property type="protein sequence ID" value="KAK7301266.1"/>
    <property type="molecule type" value="Genomic_DNA"/>
</dbReference>
<dbReference type="AlphaFoldDB" id="A0AAN9PK69"/>
<keyword evidence="2" id="KW-1185">Reference proteome</keyword>
<reference evidence="1 2" key="1">
    <citation type="submission" date="2024-01" db="EMBL/GenBank/DDBJ databases">
        <title>The genomes of 5 underutilized Papilionoideae crops provide insights into root nodulation and disease resistance.</title>
        <authorList>
            <person name="Yuan L."/>
        </authorList>
    </citation>
    <scope>NUCLEOTIDE SEQUENCE [LARGE SCALE GENOMIC DNA]</scope>
    <source>
        <strain evidence="1">LY-2023</strain>
        <tissue evidence="1">Leaf</tissue>
    </source>
</reference>
<organism evidence="1 2">
    <name type="scientific">Clitoria ternatea</name>
    <name type="common">Butterfly pea</name>
    <dbReference type="NCBI Taxonomy" id="43366"/>
    <lineage>
        <taxon>Eukaryota</taxon>
        <taxon>Viridiplantae</taxon>
        <taxon>Streptophyta</taxon>
        <taxon>Embryophyta</taxon>
        <taxon>Tracheophyta</taxon>
        <taxon>Spermatophyta</taxon>
        <taxon>Magnoliopsida</taxon>
        <taxon>eudicotyledons</taxon>
        <taxon>Gunneridae</taxon>
        <taxon>Pentapetalae</taxon>
        <taxon>rosids</taxon>
        <taxon>fabids</taxon>
        <taxon>Fabales</taxon>
        <taxon>Fabaceae</taxon>
        <taxon>Papilionoideae</taxon>
        <taxon>50 kb inversion clade</taxon>
        <taxon>NPAAA clade</taxon>
        <taxon>indigoferoid/millettioid clade</taxon>
        <taxon>Phaseoleae</taxon>
        <taxon>Clitoria</taxon>
    </lineage>
</organism>